<dbReference type="AlphaFoldDB" id="A0A382TSE1"/>
<accession>A0A382TSE1</accession>
<feature type="non-terminal residue" evidence="1">
    <location>
        <position position="50"/>
    </location>
</feature>
<gene>
    <name evidence="1" type="ORF">METZ01_LOCUS377519</name>
</gene>
<sequence length="50" mass="5336">MKKFTIIALIMVMSVGFAQRGGGHGGGMSQRRMDPNKVPKIGVVYGTVVD</sequence>
<organism evidence="1">
    <name type="scientific">marine metagenome</name>
    <dbReference type="NCBI Taxonomy" id="408172"/>
    <lineage>
        <taxon>unclassified sequences</taxon>
        <taxon>metagenomes</taxon>
        <taxon>ecological metagenomes</taxon>
    </lineage>
</organism>
<reference evidence="1" key="1">
    <citation type="submission" date="2018-05" db="EMBL/GenBank/DDBJ databases">
        <authorList>
            <person name="Lanie J.A."/>
            <person name="Ng W.-L."/>
            <person name="Kazmierczak K.M."/>
            <person name="Andrzejewski T.M."/>
            <person name="Davidsen T.M."/>
            <person name="Wayne K.J."/>
            <person name="Tettelin H."/>
            <person name="Glass J.I."/>
            <person name="Rusch D."/>
            <person name="Podicherti R."/>
            <person name="Tsui H.-C.T."/>
            <person name="Winkler M.E."/>
        </authorList>
    </citation>
    <scope>NUCLEOTIDE SEQUENCE</scope>
</reference>
<dbReference type="EMBL" id="UINC01138612">
    <property type="protein sequence ID" value="SVD24665.1"/>
    <property type="molecule type" value="Genomic_DNA"/>
</dbReference>
<evidence type="ECO:0000313" key="1">
    <source>
        <dbReference type="EMBL" id="SVD24665.1"/>
    </source>
</evidence>
<proteinExistence type="predicted"/>
<protein>
    <submittedName>
        <fullName evidence="1">Uncharacterized protein</fullName>
    </submittedName>
</protein>
<name>A0A382TSE1_9ZZZZ</name>